<dbReference type="PROSITE" id="PS50943">
    <property type="entry name" value="HTH_CROC1"/>
    <property type="match status" value="1"/>
</dbReference>
<dbReference type="InterPro" id="IPR001387">
    <property type="entry name" value="Cro/C1-type_HTH"/>
</dbReference>
<dbReference type="RefSeq" id="WP_135477260.1">
    <property type="nucleotide sequence ID" value="NZ_SIJK02000007.1"/>
</dbReference>
<sequence length="181" mass="20118">MSLGQKIGRLRQERGLTLQEVSEGSGLTPSFLSRLERDKVNISVANLRKLAQFFSVQMTHFFEGEDNQQVGQMMRTSERIRLSLDEAPVQVFALLPPNGDLEARLIEARPGSGQQSFSSRGSQMVLVLEGVLNFTLGDEEYALNTGDTLFYREDVPNSWVNTGTNTAHVLTISVLGGREDR</sequence>
<proteinExistence type="predicted"/>
<dbReference type="PANTHER" id="PTHR46797">
    <property type="entry name" value="HTH-TYPE TRANSCRIPTIONAL REGULATOR"/>
    <property type="match status" value="1"/>
</dbReference>
<dbReference type="PANTHER" id="PTHR46797:SF1">
    <property type="entry name" value="METHYLPHOSPHONATE SYNTHASE"/>
    <property type="match status" value="1"/>
</dbReference>
<evidence type="ECO:0000259" key="2">
    <source>
        <dbReference type="PROSITE" id="PS50943"/>
    </source>
</evidence>
<dbReference type="SMART" id="SM00530">
    <property type="entry name" value="HTH_XRE"/>
    <property type="match status" value="1"/>
</dbReference>
<name>A0ABS4D700_9CHLR</name>
<evidence type="ECO:0000256" key="1">
    <source>
        <dbReference type="ARBA" id="ARBA00023125"/>
    </source>
</evidence>
<comment type="caution">
    <text evidence="3">The sequence shown here is derived from an EMBL/GenBank/DDBJ whole genome shotgun (WGS) entry which is preliminary data.</text>
</comment>
<dbReference type="SUPFAM" id="SSF47413">
    <property type="entry name" value="lambda repressor-like DNA-binding domains"/>
    <property type="match status" value="1"/>
</dbReference>
<evidence type="ECO:0000313" key="3">
    <source>
        <dbReference type="EMBL" id="MBP1465210.1"/>
    </source>
</evidence>
<dbReference type="Proteomes" id="UP001193081">
    <property type="component" value="Unassembled WGS sequence"/>
</dbReference>
<accession>A0ABS4D700</accession>
<dbReference type="InterPro" id="IPR011051">
    <property type="entry name" value="RmlC_Cupin_sf"/>
</dbReference>
<dbReference type="Gene3D" id="2.60.120.10">
    <property type="entry name" value="Jelly Rolls"/>
    <property type="match status" value="1"/>
</dbReference>
<evidence type="ECO:0000313" key="4">
    <source>
        <dbReference type="Proteomes" id="UP001193081"/>
    </source>
</evidence>
<dbReference type="SUPFAM" id="SSF51182">
    <property type="entry name" value="RmlC-like cupins"/>
    <property type="match status" value="1"/>
</dbReference>
<dbReference type="EMBL" id="SIJK02000007">
    <property type="protein sequence ID" value="MBP1465210.1"/>
    <property type="molecule type" value="Genomic_DNA"/>
</dbReference>
<dbReference type="InterPro" id="IPR013096">
    <property type="entry name" value="Cupin_2"/>
</dbReference>
<dbReference type="Pfam" id="PF01381">
    <property type="entry name" value="HTH_3"/>
    <property type="match status" value="1"/>
</dbReference>
<dbReference type="InterPro" id="IPR050807">
    <property type="entry name" value="TransReg_Diox_bact_type"/>
</dbReference>
<protein>
    <submittedName>
        <fullName evidence="3">Helix-turn-helix domain-containing protein</fullName>
    </submittedName>
</protein>
<dbReference type="InterPro" id="IPR010982">
    <property type="entry name" value="Lambda_DNA-bd_dom_sf"/>
</dbReference>
<dbReference type="CDD" id="cd02209">
    <property type="entry name" value="cupin_XRE_C"/>
    <property type="match status" value="1"/>
</dbReference>
<reference evidence="3 4" key="1">
    <citation type="submission" date="2021-03" db="EMBL/GenBank/DDBJ databases">
        <authorList>
            <person name="Grouzdev D.S."/>
        </authorList>
    </citation>
    <scope>NUCLEOTIDE SEQUENCE [LARGE SCALE GENOMIC DNA]</scope>
    <source>
        <strain evidence="3 4">M50-1</strain>
    </source>
</reference>
<dbReference type="InterPro" id="IPR014710">
    <property type="entry name" value="RmlC-like_jellyroll"/>
</dbReference>
<keyword evidence="1" id="KW-0238">DNA-binding</keyword>
<gene>
    <name evidence="3" type="ORF">EYB53_005775</name>
</gene>
<dbReference type="CDD" id="cd00093">
    <property type="entry name" value="HTH_XRE"/>
    <property type="match status" value="1"/>
</dbReference>
<organism evidence="3 4">
    <name type="scientific">Candidatus Chloroploca mongolica</name>
    <dbReference type="NCBI Taxonomy" id="2528176"/>
    <lineage>
        <taxon>Bacteria</taxon>
        <taxon>Bacillati</taxon>
        <taxon>Chloroflexota</taxon>
        <taxon>Chloroflexia</taxon>
        <taxon>Chloroflexales</taxon>
        <taxon>Chloroflexineae</taxon>
        <taxon>Oscillochloridaceae</taxon>
        <taxon>Candidatus Chloroploca</taxon>
    </lineage>
</organism>
<feature type="domain" description="HTH cro/C1-type" evidence="2">
    <location>
        <begin position="7"/>
        <end position="61"/>
    </location>
</feature>
<keyword evidence="4" id="KW-1185">Reference proteome</keyword>
<dbReference type="Pfam" id="PF07883">
    <property type="entry name" value="Cupin_2"/>
    <property type="match status" value="1"/>
</dbReference>
<dbReference type="Gene3D" id="1.10.260.40">
    <property type="entry name" value="lambda repressor-like DNA-binding domains"/>
    <property type="match status" value="1"/>
</dbReference>